<dbReference type="FunFam" id="3.40.120.10:FF:000005">
    <property type="entry name" value="Phosphoglucomutase 5"/>
    <property type="match status" value="1"/>
</dbReference>
<evidence type="ECO:0000256" key="1">
    <source>
        <dbReference type="ARBA" id="ARBA00000443"/>
    </source>
</evidence>
<keyword evidence="8" id="KW-0413">Isomerase</keyword>
<name>A0A131YLJ8_RHIAP</name>
<feature type="domain" description="Alpha-D-phosphohexomutase alpha/beta/alpha" evidence="10">
    <location>
        <begin position="293"/>
        <end position="399"/>
    </location>
</feature>
<dbReference type="PROSITE" id="PS00710">
    <property type="entry name" value="PGM_PMM"/>
    <property type="match status" value="1"/>
</dbReference>
<dbReference type="InterPro" id="IPR045244">
    <property type="entry name" value="PGM"/>
</dbReference>
<dbReference type="Gene3D" id="3.30.310.50">
    <property type="entry name" value="Alpha-D-phosphohexomutase, C-terminal domain"/>
    <property type="match status" value="1"/>
</dbReference>
<comment type="catalytic activity">
    <reaction evidence="1">
        <text>alpha-D-glucose 1-phosphate = alpha-D-glucose 6-phosphate</text>
        <dbReference type="Rhea" id="RHEA:23536"/>
        <dbReference type="ChEBI" id="CHEBI:58225"/>
        <dbReference type="ChEBI" id="CHEBI:58601"/>
        <dbReference type="EC" id="5.4.2.2"/>
    </reaction>
</comment>
<keyword evidence="6" id="KW-0479">Metal-binding</keyword>
<dbReference type="InterPro" id="IPR016066">
    <property type="entry name" value="A-D-PHexomutase_CS"/>
</dbReference>
<evidence type="ECO:0000259" key="11">
    <source>
        <dbReference type="Pfam" id="PF02880"/>
    </source>
</evidence>
<dbReference type="Pfam" id="PF02879">
    <property type="entry name" value="PGM_PMM_II"/>
    <property type="match status" value="1"/>
</dbReference>
<dbReference type="Gene3D" id="3.40.120.10">
    <property type="entry name" value="Alpha-D-Glucose-1,6-Bisphosphate, subunit A, domain 3"/>
    <property type="match status" value="3"/>
</dbReference>
<dbReference type="InterPro" id="IPR016055">
    <property type="entry name" value="A-D-PHexomutase_a/b/a-I/II/III"/>
</dbReference>
<dbReference type="PRINTS" id="PR00509">
    <property type="entry name" value="PGMPMM"/>
</dbReference>
<evidence type="ECO:0000256" key="6">
    <source>
        <dbReference type="ARBA" id="ARBA00022723"/>
    </source>
</evidence>
<comment type="similarity">
    <text evidence="3">Belongs to the phosphohexose mutase family.</text>
</comment>
<dbReference type="AlphaFoldDB" id="A0A131YLJ8"/>
<dbReference type="GO" id="GO:0000287">
    <property type="term" value="F:magnesium ion binding"/>
    <property type="evidence" value="ECO:0007669"/>
    <property type="project" value="InterPro"/>
</dbReference>
<evidence type="ECO:0000259" key="9">
    <source>
        <dbReference type="Pfam" id="PF02878"/>
    </source>
</evidence>
<reference evidence="12" key="1">
    <citation type="journal article" date="2016" name="Ticks Tick Borne Dis.">
        <title>De novo assembly and annotation of the salivary gland transcriptome of Rhipicephalus appendiculatus male and female ticks during blood feeding.</title>
        <authorList>
            <person name="de Castro M.H."/>
            <person name="de Klerk D."/>
            <person name="Pienaar R."/>
            <person name="Latif A.A."/>
            <person name="Rees D.J."/>
            <person name="Mans B.J."/>
        </authorList>
    </citation>
    <scope>NUCLEOTIDE SEQUENCE</scope>
    <source>
        <tissue evidence="12">Salivary glands</tissue>
    </source>
</reference>
<proteinExistence type="inferred from homology"/>
<evidence type="ECO:0000256" key="2">
    <source>
        <dbReference type="ARBA" id="ARBA00001946"/>
    </source>
</evidence>
<dbReference type="FunFam" id="3.30.310.50:FF:000002">
    <property type="entry name" value="Phosphoglucomutase 5"/>
    <property type="match status" value="1"/>
</dbReference>
<evidence type="ECO:0000259" key="10">
    <source>
        <dbReference type="Pfam" id="PF02879"/>
    </source>
</evidence>
<dbReference type="GO" id="GO:0004614">
    <property type="term" value="F:phosphoglucomutase activity"/>
    <property type="evidence" value="ECO:0007669"/>
    <property type="project" value="UniProtKB-EC"/>
</dbReference>
<evidence type="ECO:0000313" key="12">
    <source>
        <dbReference type="EMBL" id="JAP80173.1"/>
    </source>
</evidence>
<dbReference type="EMBL" id="GEDV01008384">
    <property type="protein sequence ID" value="JAP80173.1"/>
    <property type="molecule type" value="Transcribed_RNA"/>
</dbReference>
<dbReference type="InterPro" id="IPR036900">
    <property type="entry name" value="A-D-PHexomutase_C_sf"/>
</dbReference>
<dbReference type="Pfam" id="PF02878">
    <property type="entry name" value="PGM_PMM_I"/>
    <property type="match status" value="1"/>
</dbReference>
<dbReference type="InterPro" id="IPR005846">
    <property type="entry name" value="A-D-PHexomutase_a/b/a-III"/>
</dbReference>
<dbReference type="EC" id="5.4.2.2" evidence="4"/>
<evidence type="ECO:0000256" key="8">
    <source>
        <dbReference type="ARBA" id="ARBA00023235"/>
    </source>
</evidence>
<dbReference type="FunFam" id="3.40.120.10:FF:000004">
    <property type="entry name" value="Phosphoglucomutase 5"/>
    <property type="match status" value="1"/>
</dbReference>
<evidence type="ECO:0000256" key="7">
    <source>
        <dbReference type="ARBA" id="ARBA00022842"/>
    </source>
</evidence>
<comment type="cofactor">
    <cofactor evidence="2">
        <name>Mg(2+)</name>
        <dbReference type="ChEBI" id="CHEBI:18420"/>
    </cofactor>
</comment>
<keyword evidence="5" id="KW-0597">Phosphoprotein</keyword>
<protein>
    <recommendedName>
        <fullName evidence="4">phosphoglucomutase (alpha-D-glucose-1,6-bisphosphate-dependent)</fullName>
        <ecNumber evidence="4">5.4.2.2</ecNumber>
    </recommendedName>
</protein>
<dbReference type="Pfam" id="PF24947">
    <property type="entry name" value="PGM1_C_vert_fung"/>
    <property type="match status" value="1"/>
</dbReference>
<dbReference type="NCBIfam" id="NF005737">
    <property type="entry name" value="PRK07564.1-1"/>
    <property type="match status" value="1"/>
</dbReference>
<dbReference type="PANTHER" id="PTHR22573:SF2">
    <property type="entry name" value="PHOSPHOGLUCOMUTASE"/>
    <property type="match status" value="1"/>
</dbReference>
<dbReference type="GO" id="GO:0005829">
    <property type="term" value="C:cytosol"/>
    <property type="evidence" value="ECO:0007669"/>
    <property type="project" value="TreeGrafter"/>
</dbReference>
<organism evidence="12">
    <name type="scientific">Rhipicephalus appendiculatus</name>
    <name type="common">Brown ear tick</name>
    <dbReference type="NCBI Taxonomy" id="34631"/>
    <lineage>
        <taxon>Eukaryota</taxon>
        <taxon>Metazoa</taxon>
        <taxon>Ecdysozoa</taxon>
        <taxon>Arthropoda</taxon>
        <taxon>Chelicerata</taxon>
        <taxon>Arachnida</taxon>
        <taxon>Acari</taxon>
        <taxon>Parasitiformes</taxon>
        <taxon>Ixodida</taxon>
        <taxon>Ixodoidea</taxon>
        <taxon>Ixodidae</taxon>
        <taxon>Rhipicephalinae</taxon>
        <taxon>Rhipicephalus</taxon>
        <taxon>Rhipicephalus</taxon>
    </lineage>
</organism>
<dbReference type="InterPro" id="IPR005844">
    <property type="entry name" value="A-D-PHexomutase_a/b/a-I"/>
</dbReference>
<dbReference type="GO" id="GO:0005975">
    <property type="term" value="P:carbohydrate metabolic process"/>
    <property type="evidence" value="ECO:0007669"/>
    <property type="project" value="InterPro"/>
</dbReference>
<feature type="domain" description="Alpha-D-phosphohexomutase alpha/beta/alpha" evidence="9">
    <location>
        <begin position="118"/>
        <end position="258"/>
    </location>
</feature>
<dbReference type="InterPro" id="IPR005845">
    <property type="entry name" value="A-D-PHexomutase_a/b/a-II"/>
</dbReference>
<dbReference type="PANTHER" id="PTHR22573">
    <property type="entry name" value="PHOSPHOHEXOMUTASE FAMILY MEMBER"/>
    <property type="match status" value="1"/>
</dbReference>
<evidence type="ECO:0000256" key="4">
    <source>
        <dbReference type="ARBA" id="ARBA00012728"/>
    </source>
</evidence>
<keyword evidence="7" id="KW-0460">Magnesium</keyword>
<dbReference type="Pfam" id="PF02880">
    <property type="entry name" value="PGM_PMM_III"/>
    <property type="match status" value="1"/>
</dbReference>
<feature type="domain" description="Alpha-D-phosphohexomutase alpha/beta/alpha" evidence="11">
    <location>
        <begin position="412"/>
        <end position="522"/>
    </location>
</feature>
<evidence type="ECO:0000256" key="3">
    <source>
        <dbReference type="ARBA" id="ARBA00010231"/>
    </source>
</evidence>
<dbReference type="SUPFAM" id="SSF55957">
    <property type="entry name" value="Phosphoglucomutase, C-terminal domain"/>
    <property type="match status" value="1"/>
</dbReference>
<dbReference type="FunFam" id="3.40.120.10:FF:000040">
    <property type="entry name" value="Phosphoglucomutase A"/>
    <property type="match status" value="1"/>
</dbReference>
<dbReference type="InterPro" id="IPR005841">
    <property type="entry name" value="Alpha-D-phosphohexomutase_SF"/>
</dbReference>
<dbReference type="SUPFAM" id="SSF53738">
    <property type="entry name" value="Phosphoglucomutase, first 3 domains"/>
    <property type="match status" value="3"/>
</dbReference>
<accession>A0A131YLJ8</accession>
<evidence type="ECO:0000256" key="5">
    <source>
        <dbReference type="ARBA" id="ARBA00022553"/>
    </source>
</evidence>
<sequence length="664" mass="73298">MTVENFDSDLCSQGFLASLGVDVEDRRVVRAGRVPRACGRGKRGSASSATRRRIVSRAIATGGGRRRRLLFFLGRPRTTAKTSALTHHVQGRPESGTRRAKEGTMSVVTVPVKPFEGQRPGTSGLRKPTKTFMQPHYTECFIQSVFNTVGPELAGSMLVVGGDGRYWVKESTMMIIQIAAANKVAHVVVGQHSLFSTPAVSCIIRKRKAHGGFILTASHNPGGINADFGIKYNIHNGGPAPESVTEPIYAHTQRIHEYKHCPDVVPDVTKLGTQTFDVEGRTFTVEVIDTVSDYVELVQQIFDFDAIRKLIKGSDGRPPFRALINAMHGVMGPYCRRIFSELLGIPIENIRNSVPSVDFGGKHPDPNLTYGKETVDEMKNGSFDFAACFDADGDRNMILGAHAFFVTPSDSLAVIADNMHVIPYFQATGIRGLARSMPTAAAVDRVAVAKGLPHYETPTGWKFFGNLMDAGRLSLCGEESFGTGSDHVREKDGIWAGLAWLSILAYSGKGVQQMCEEHWARYGRNFFTRYDYEKCESDAAHQMMQHVESRMNNPDFKGRRFLCDGRTYTVEKYDNFKYTDPIDGSVAEKQGLRIVFTDGSRIVYRLSGTSGTGATIRVYIDSYEPNIEKAKEDSAKMLRPLVAIALHISEIKKFTGRTKPTVIT</sequence>